<dbReference type="EMBL" id="LR882963">
    <property type="protein sequence ID" value="CAD5935559.1"/>
    <property type="molecule type" value="Genomic_DNA"/>
</dbReference>
<dbReference type="AlphaFoldDB" id="A0AAD1Q1S8"/>
<accession>A0AAD1Q1S8</accession>
<proteinExistence type="predicted"/>
<evidence type="ECO:0000313" key="1">
    <source>
        <dbReference type="EMBL" id="CAD5935559.1"/>
    </source>
</evidence>
<organism evidence="1 2">
    <name type="scientific">Planktothrix agardhii</name>
    <name type="common">Oscillatoria agardhii</name>
    <dbReference type="NCBI Taxonomy" id="1160"/>
    <lineage>
        <taxon>Bacteria</taxon>
        <taxon>Bacillati</taxon>
        <taxon>Cyanobacteriota</taxon>
        <taxon>Cyanophyceae</taxon>
        <taxon>Oscillatoriophycideae</taxon>
        <taxon>Oscillatoriales</taxon>
        <taxon>Microcoleaceae</taxon>
        <taxon>Planktothrix</taxon>
    </lineage>
</organism>
<dbReference type="Proteomes" id="UP001153761">
    <property type="component" value="Chromosome"/>
</dbReference>
<name>A0AAD1Q1S8_PLAAG</name>
<reference evidence="1" key="1">
    <citation type="submission" date="2020-09" db="EMBL/GenBank/DDBJ databases">
        <authorList>
            <person name="Blom J."/>
        </authorList>
    </citation>
    <scope>NUCLEOTIDE SEQUENCE</scope>
    <source>
        <strain evidence="1">No.66</strain>
    </source>
</reference>
<evidence type="ECO:0000313" key="2">
    <source>
        <dbReference type="Proteomes" id="UP001153761"/>
    </source>
</evidence>
<gene>
    <name evidence="1" type="ORF">PANO66_01635</name>
</gene>
<sequence>MLIILSEKIRKCADLQHLFALLYLLKLYNLLKLSEILNLPGSGFGLLAQPLQTRLGFKTAILLRPYR</sequence>
<protein>
    <submittedName>
        <fullName evidence="1">Uncharacterized protein</fullName>
    </submittedName>
</protein>